<name>A0ABZ0Z0Z4_9CAUD</name>
<dbReference type="InterPro" id="IPR035901">
    <property type="entry name" value="GIY-YIG_endonuc_sf"/>
</dbReference>
<dbReference type="PROSITE" id="PS50164">
    <property type="entry name" value="GIY_YIG"/>
    <property type="match status" value="1"/>
</dbReference>
<dbReference type="SUPFAM" id="SSF82771">
    <property type="entry name" value="GIY-YIG endonuclease"/>
    <property type="match status" value="1"/>
</dbReference>
<keyword evidence="4" id="KW-0378">Hydrolase</keyword>
<sequence length="256" mass="29985">MSKDDIINNIPQCPGIYMIQNDINKKCYIGQSINLHKRLLHHINNSINNRYNAPIYKAFKKYGIDSFSLYILKTFDNYITSDIKKQLDLLEKQYIRKYNSYGATGYNQTKGGDGGIDGYKFTDEQKLTVQKKSYEKQNDGRHTIYCYDINTKNIVSSTSLQQLKRDMNVNFTRGSVSNLLVKKRYILSRDKQELMQKISKYNEKIQLFNSNGCSKLTVDMKNDIVNNISESDFLTKYNVCKSTYYHYKQKLSDYIE</sequence>
<keyword evidence="2" id="KW-0460">Magnesium</keyword>
<accession>A0ABZ0Z0Z4</accession>
<keyword evidence="5" id="KW-1185">Reference proteome</keyword>
<dbReference type="GO" id="GO:0004519">
    <property type="term" value="F:endonuclease activity"/>
    <property type="evidence" value="ECO:0007669"/>
    <property type="project" value="UniProtKB-KW"/>
</dbReference>
<feature type="domain" description="GIY-YIG" evidence="3">
    <location>
        <begin position="12"/>
        <end position="108"/>
    </location>
</feature>
<evidence type="ECO:0000313" key="5">
    <source>
        <dbReference type="Proteomes" id="UP001348805"/>
    </source>
</evidence>
<evidence type="ECO:0000259" key="3">
    <source>
        <dbReference type="PROSITE" id="PS50164"/>
    </source>
</evidence>
<comment type="cofactor">
    <cofactor evidence="1">
        <name>Mg(2+)</name>
        <dbReference type="ChEBI" id="CHEBI:18420"/>
    </cofactor>
</comment>
<dbReference type="SMART" id="SM00465">
    <property type="entry name" value="GIYc"/>
    <property type="match status" value="1"/>
</dbReference>
<protein>
    <submittedName>
        <fullName evidence="4">Homing endonuclease</fullName>
    </submittedName>
</protein>
<organism evidence="4 5">
    <name type="scientific">phage Lak_Megaphage_RVC_AP3_GC26</name>
    <dbReference type="NCBI Taxonomy" id="3109225"/>
    <lineage>
        <taxon>Viruses</taxon>
        <taxon>Duplodnaviria</taxon>
        <taxon>Heunggongvirae</taxon>
        <taxon>Uroviricota</taxon>
        <taxon>Caudoviricetes</taxon>
        <taxon>Caudoviricetes code 15 clade</taxon>
    </lineage>
</organism>
<evidence type="ECO:0000256" key="1">
    <source>
        <dbReference type="ARBA" id="ARBA00001946"/>
    </source>
</evidence>
<reference evidence="4 5" key="1">
    <citation type="submission" date="2023-11" db="EMBL/GenBank/DDBJ databases">
        <authorList>
            <person name="Cook R."/>
            <person name="Crisci M."/>
            <person name="Pye H."/>
            <person name="Adriaenssens E."/>
            <person name="Santini J."/>
        </authorList>
    </citation>
    <scope>NUCLEOTIDE SEQUENCE [LARGE SCALE GENOMIC DNA]</scope>
    <source>
        <strain evidence="4">Lak_Megaphage_RVC_AP3_GC26</strain>
    </source>
</reference>
<evidence type="ECO:0000313" key="4">
    <source>
        <dbReference type="EMBL" id="WQJ51262.1"/>
    </source>
</evidence>
<keyword evidence="4" id="KW-0255">Endonuclease</keyword>
<dbReference type="Proteomes" id="UP001348805">
    <property type="component" value="Segment"/>
</dbReference>
<dbReference type="Pfam" id="PF01541">
    <property type="entry name" value="GIY-YIG"/>
    <property type="match status" value="1"/>
</dbReference>
<dbReference type="EMBL" id="OR769219">
    <property type="protein sequence ID" value="WQJ51262.1"/>
    <property type="molecule type" value="Genomic_DNA"/>
</dbReference>
<dbReference type="Gene3D" id="3.40.1440.10">
    <property type="entry name" value="GIY-YIG endonuclease"/>
    <property type="match status" value="1"/>
</dbReference>
<keyword evidence="4" id="KW-0540">Nuclease</keyword>
<proteinExistence type="predicted"/>
<evidence type="ECO:0000256" key="2">
    <source>
        <dbReference type="ARBA" id="ARBA00022842"/>
    </source>
</evidence>
<dbReference type="NCBIfam" id="TIGR01453">
    <property type="entry name" value="grpIintron_endo"/>
    <property type="match status" value="1"/>
</dbReference>
<dbReference type="InterPro" id="IPR000305">
    <property type="entry name" value="GIY-YIG_endonuc"/>
</dbReference>
<dbReference type="InterPro" id="IPR006350">
    <property type="entry name" value="Intron_endoG1"/>
</dbReference>